<keyword evidence="2" id="KW-0812">Transmembrane</keyword>
<dbReference type="AlphaFoldDB" id="A0A6C0AZH5"/>
<name>A0A6C0AZH5_9ZZZZ</name>
<keyword evidence="2" id="KW-1133">Transmembrane helix</keyword>
<sequence length="97" mass="11290">MKSNSTLFDTKFQEIYIISGCLGIICSYSLLKIIIKYCPVLNNENDILNELDELDEQQENIDTNKNKNKKQKVIQENDIDDDHLPTYNELYSSEINV</sequence>
<organism evidence="3">
    <name type="scientific">viral metagenome</name>
    <dbReference type="NCBI Taxonomy" id="1070528"/>
    <lineage>
        <taxon>unclassified sequences</taxon>
        <taxon>metagenomes</taxon>
        <taxon>organismal metagenomes</taxon>
    </lineage>
</organism>
<evidence type="ECO:0000256" key="2">
    <source>
        <dbReference type="SAM" id="Phobius"/>
    </source>
</evidence>
<accession>A0A6C0AZH5</accession>
<proteinExistence type="predicted"/>
<evidence type="ECO:0000313" key="3">
    <source>
        <dbReference type="EMBL" id="QHS84700.1"/>
    </source>
</evidence>
<evidence type="ECO:0000256" key="1">
    <source>
        <dbReference type="SAM" id="MobiDB-lite"/>
    </source>
</evidence>
<reference evidence="3" key="1">
    <citation type="journal article" date="2020" name="Nature">
        <title>Giant virus diversity and host interactions through global metagenomics.</title>
        <authorList>
            <person name="Schulz F."/>
            <person name="Roux S."/>
            <person name="Paez-Espino D."/>
            <person name="Jungbluth S."/>
            <person name="Walsh D.A."/>
            <person name="Denef V.J."/>
            <person name="McMahon K.D."/>
            <person name="Konstantinidis K.T."/>
            <person name="Eloe-Fadrosh E.A."/>
            <person name="Kyrpides N.C."/>
            <person name="Woyke T."/>
        </authorList>
    </citation>
    <scope>NUCLEOTIDE SEQUENCE</scope>
    <source>
        <strain evidence="3">GVMAG-S-ERX556022-25</strain>
    </source>
</reference>
<dbReference type="EMBL" id="MN738811">
    <property type="protein sequence ID" value="QHS84700.1"/>
    <property type="molecule type" value="Genomic_DNA"/>
</dbReference>
<feature type="transmembrane region" description="Helical" evidence="2">
    <location>
        <begin position="15"/>
        <end position="35"/>
    </location>
</feature>
<protein>
    <submittedName>
        <fullName evidence="3">Uncharacterized protein</fullName>
    </submittedName>
</protein>
<feature type="region of interest" description="Disordered" evidence="1">
    <location>
        <begin position="60"/>
        <end position="80"/>
    </location>
</feature>
<keyword evidence="2" id="KW-0472">Membrane</keyword>